<sequence length="98" mass="11051">MASLISVIGTILYLALLLYFFVLWARFILDLARVLRPQWRPSGVGLVLAELSFTVTDPPIRFFRRVLPRVAVGPVALDFGWTLTMLCCIIAMTLVQLL</sequence>
<dbReference type="InterPro" id="IPR003425">
    <property type="entry name" value="CCB3/YggT"/>
</dbReference>
<dbReference type="EMBL" id="RKHL01000001">
    <property type="protein sequence ID" value="ROR81981.1"/>
    <property type="molecule type" value="Genomic_DNA"/>
</dbReference>
<reference evidence="1 2" key="1">
    <citation type="submission" date="2018-11" db="EMBL/GenBank/DDBJ databases">
        <title>Sequencing the genomes of 1000 actinobacteria strains.</title>
        <authorList>
            <person name="Klenk H.-P."/>
        </authorList>
    </citation>
    <scope>NUCLEOTIDE SEQUENCE [LARGE SCALE GENOMIC DNA]</scope>
    <source>
        <strain evidence="1 2">DSM 14012</strain>
    </source>
</reference>
<accession>A0A1S7B9V5</accession>
<dbReference type="RefSeq" id="WP_064296991.1">
    <property type="nucleotide sequence ID" value="NZ_CP019402.1"/>
</dbReference>
<dbReference type="Pfam" id="PF02325">
    <property type="entry name" value="CCB3_YggT"/>
    <property type="match status" value="1"/>
</dbReference>
<keyword evidence="2" id="KW-1185">Reference proteome</keyword>
<dbReference type="STRING" id="150123.BWO91_10880"/>
<dbReference type="Proteomes" id="UP000266915">
    <property type="component" value="Unassembled WGS sequence"/>
</dbReference>
<gene>
    <name evidence="1" type="ORF">EDD42_2063</name>
</gene>
<proteinExistence type="predicted"/>
<dbReference type="KEGG" id="pflu:BWO91_10880"/>
<evidence type="ECO:0000313" key="2">
    <source>
        <dbReference type="Proteomes" id="UP000266915"/>
    </source>
</evidence>
<comment type="caution">
    <text evidence="1">The sequence shown here is derived from an EMBL/GenBank/DDBJ whole genome shotgun (WGS) entry which is preliminary data.</text>
</comment>
<dbReference type="AlphaFoldDB" id="A0A1S7B9V5"/>
<name>A0A1S7B9V5_9MICO</name>
<organism evidence="1 2">
    <name type="scientific">Plantibacter flavus</name>
    <dbReference type="NCBI Taxonomy" id="150123"/>
    <lineage>
        <taxon>Bacteria</taxon>
        <taxon>Bacillati</taxon>
        <taxon>Actinomycetota</taxon>
        <taxon>Actinomycetes</taxon>
        <taxon>Micrococcales</taxon>
        <taxon>Microbacteriaceae</taxon>
        <taxon>Plantibacter</taxon>
    </lineage>
</organism>
<dbReference type="GO" id="GO:0016020">
    <property type="term" value="C:membrane"/>
    <property type="evidence" value="ECO:0007669"/>
    <property type="project" value="InterPro"/>
</dbReference>
<evidence type="ECO:0000313" key="1">
    <source>
        <dbReference type="EMBL" id="ROR81981.1"/>
    </source>
</evidence>
<protein>
    <submittedName>
        <fullName evidence="1">YggT family protein</fullName>
    </submittedName>
</protein>